<evidence type="ECO:0000313" key="2">
    <source>
        <dbReference type="EMBL" id="AOZ72358.1"/>
    </source>
</evidence>
<accession>A0A1D9MJH1</accession>
<dbReference type="PANTHER" id="PTHR39420:SF2">
    <property type="entry name" value="HYDROLASE"/>
    <property type="match status" value="1"/>
</dbReference>
<evidence type="ECO:0000256" key="1">
    <source>
        <dbReference type="SAM" id="MobiDB-lite"/>
    </source>
</evidence>
<evidence type="ECO:0000313" key="3">
    <source>
        <dbReference type="Proteomes" id="UP000176288"/>
    </source>
</evidence>
<dbReference type="AlphaFoldDB" id="A0A1D9MJH1"/>
<gene>
    <name evidence="2" type="ORF">BK816_02780</name>
</gene>
<protein>
    <recommendedName>
        <fullName evidence="4">Hydrolase</fullName>
    </recommendedName>
</protein>
<proteinExistence type="predicted"/>
<dbReference type="EMBL" id="CP017812">
    <property type="protein sequence ID" value="AOZ72358.1"/>
    <property type="molecule type" value="Genomic_DNA"/>
</dbReference>
<keyword evidence="3" id="KW-1185">Reference proteome</keyword>
<dbReference type="Pfam" id="PF10103">
    <property type="entry name" value="Zincin_2"/>
    <property type="match status" value="1"/>
</dbReference>
<sequence>MSADFNPFDSSDPKEFQRWLEQMLGGKVPFDPQAMFDRLNAQTQDANHAKDQQSEDESAESQSEAELPPELRNMLQSLFGPSAEIKSFSFGGNPLLNSLFPSDATSDDGVINWSAVERQAQLAIANVQDPTLTAAQDAQVKQALQVGSLWLDAVTDLVPAPLKPGAWRRRDWISHSEKTFMQLCQPVAQNVNRAMEGAMGSALPNDVSPEDLPEPLRQLFGQGGEGQAAFSPLLKFIKRMSNGLFTAQIGRAIAELSKEALGFNSMGLPMSQAGEVALVVPNLHDFEAGLDIPSQEVLHFLAVREDAYARLFAAVPWLRNHILRAFTEFAQEIQVDVQTLEVDMQQIDMSNPMAMREAMESGMFSPQLSSEQEQRLTTIQHTLALIEGWVNEVSLQACLPHLSHAMALDEMMRRRRVSGSPAEKLFAQLVGLTLSPKRPREATNLWGMLTTQVGAEKRDALWAHPSTLPTGEDLENPTDFVNRLTTGEELADEMDQELAQMLAGTLPFAQGLSPQTDSEGDLKARQEQALDEESEED</sequence>
<feature type="region of interest" description="Disordered" evidence="1">
    <location>
        <begin position="505"/>
        <end position="537"/>
    </location>
</feature>
<dbReference type="PANTHER" id="PTHR39420">
    <property type="match status" value="1"/>
</dbReference>
<reference evidence="2 3" key="1">
    <citation type="submission" date="2016-10" db="EMBL/GenBank/DDBJ databases">
        <title>Actinomyces aegypiusis sp. nov., isolated from the Aegypius monachus in Qinghai Tibet Plateau China.</title>
        <authorList>
            <person name="Wang Y."/>
        </authorList>
    </citation>
    <scope>NUCLEOTIDE SEQUENCE [LARGE SCALE GENOMIC DNA]</scope>
    <source>
        <strain evidence="2 3">VUL4_3</strain>
    </source>
</reference>
<feature type="region of interest" description="Disordered" evidence="1">
    <location>
        <begin position="31"/>
        <end position="67"/>
    </location>
</feature>
<dbReference type="RefSeq" id="WP_071163824.1">
    <property type="nucleotide sequence ID" value="NZ_CP017812.1"/>
</dbReference>
<name>A0A1D9MJH1_9ACTO</name>
<dbReference type="Proteomes" id="UP000176288">
    <property type="component" value="Chromosome"/>
</dbReference>
<dbReference type="STRING" id="1912795.BK816_02780"/>
<dbReference type="InterPro" id="IPR018766">
    <property type="entry name" value="Zinicin_2"/>
</dbReference>
<dbReference type="InterPro" id="IPR042271">
    <property type="entry name" value="Zinicin_2_N"/>
</dbReference>
<dbReference type="OrthoDB" id="8478472at2"/>
<dbReference type="Gene3D" id="1.20.150.30">
    <property type="entry name" value="Zincin-like metallopeptidase, N-terminal domain"/>
    <property type="match status" value="1"/>
</dbReference>
<evidence type="ECO:0008006" key="4">
    <source>
        <dbReference type="Google" id="ProtNLM"/>
    </source>
</evidence>
<dbReference type="SUPFAM" id="SSF55486">
    <property type="entry name" value="Metalloproteases ('zincins'), catalytic domain"/>
    <property type="match status" value="1"/>
</dbReference>
<organism evidence="2 3">
    <name type="scientific">Boudabousia tangfeifanii</name>
    <dbReference type="NCBI Taxonomy" id="1912795"/>
    <lineage>
        <taxon>Bacteria</taxon>
        <taxon>Bacillati</taxon>
        <taxon>Actinomycetota</taxon>
        <taxon>Actinomycetes</taxon>
        <taxon>Actinomycetales</taxon>
        <taxon>Actinomycetaceae</taxon>
        <taxon>Boudabousia</taxon>
    </lineage>
</organism>
<dbReference type="KEGG" id="avu:BK816_02780"/>
<dbReference type="NCBIfam" id="TIGR03624">
    <property type="entry name" value="putative hydrolase"/>
    <property type="match status" value="1"/>
</dbReference>